<dbReference type="PANTHER" id="PTHR38767:SF1">
    <property type="entry name" value="DNA POLYMERASE III SUBUNIT CHI"/>
    <property type="match status" value="1"/>
</dbReference>
<evidence type="ECO:0000313" key="1">
    <source>
        <dbReference type="EMBL" id="GGY69031.1"/>
    </source>
</evidence>
<evidence type="ECO:0000313" key="2">
    <source>
        <dbReference type="Proteomes" id="UP000619761"/>
    </source>
</evidence>
<dbReference type="RefSeq" id="WP_189416678.1">
    <property type="nucleotide sequence ID" value="NZ_BMYZ01000001.1"/>
</dbReference>
<dbReference type="PANTHER" id="PTHR38767">
    <property type="entry name" value="DNA POLYMERASE III SUBUNIT CHI"/>
    <property type="match status" value="1"/>
</dbReference>
<reference evidence="2" key="1">
    <citation type="journal article" date="2019" name="Int. J. Syst. Evol. Microbiol.">
        <title>The Global Catalogue of Microorganisms (GCM) 10K type strain sequencing project: providing services to taxonomists for standard genome sequencing and annotation.</title>
        <authorList>
            <consortium name="The Broad Institute Genomics Platform"/>
            <consortium name="The Broad Institute Genome Sequencing Center for Infectious Disease"/>
            <person name="Wu L."/>
            <person name="Ma J."/>
        </authorList>
    </citation>
    <scope>NUCLEOTIDE SEQUENCE [LARGE SCALE GENOMIC DNA]</scope>
    <source>
        <strain evidence="2">KCTC 32239</strain>
    </source>
</reference>
<dbReference type="Gene3D" id="3.40.50.10110">
    <property type="entry name" value="DNA polymerase III subunit chi"/>
    <property type="match status" value="1"/>
</dbReference>
<dbReference type="InterPro" id="IPR007459">
    <property type="entry name" value="DNA_pol3_chi"/>
</dbReference>
<dbReference type="Proteomes" id="UP000619761">
    <property type="component" value="Unassembled WGS sequence"/>
</dbReference>
<dbReference type="Pfam" id="PF04364">
    <property type="entry name" value="DNA_pol3_chi"/>
    <property type="match status" value="1"/>
</dbReference>
<name>A0ABQ3AVC3_9GAMM</name>
<dbReference type="EMBL" id="BMYZ01000001">
    <property type="protein sequence ID" value="GGY69031.1"/>
    <property type="molecule type" value="Genomic_DNA"/>
</dbReference>
<comment type="caution">
    <text evidence="1">The sequence shown here is derived from an EMBL/GenBank/DDBJ whole genome shotgun (WGS) entry which is preliminary data.</text>
</comment>
<protein>
    <submittedName>
        <fullName evidence="1">DNA polymerase III subunit chi</fullName>
    </submittedName>
</protein>
<keyword evidence="2" id="KW-1185">Reference proteome</keyword>
<dbReference type="InterPro" id="IPR036768">
    <property type="entry name" value="PolIII_chi_sf"/>
</dbReference>
<dbReference type="SUPFAM" id="SSF102400">
    <property type="entry name" value="DNA polymerase III chi subunit"/>
    <property type="match status" value="1"/>
</dbReference>
<accession>A0ABQ3AVC3</accession>
<proteinExistence type="predicted"/>
<sequence length="144" mass="16588">MTQIDFHILQDASVEARWLYVCRFIEKVERLGHSILVVVDSQEAAQELDDLLWSFKPESFIAHQIIGGGEEAKVEITYATGGGVIESGAHQDVLINLSSQIPEFFSRFARLAEIVIQEPKILENTREHYRFYKQRGYPITQHQR</sequence>
<organism evidence="1 2">
    <name type="scientific">Cellvibrio zantedeschiae</name>
    <dbReference type="NCBI Taxonomy" id="1237077"/>
    <lineage>
        <taxon>Bacteria</taxon>
        <taxon>Pseudomonadati</taxon>
        <taxon>Pseudomonadota</taxon>
        <taxon>Gammaproteobacteria</taxon>
        <taxon>Cellvibrionales</taxon>
        <taxon>Cellvibrionaceae</taxon>
        <taxon>Cellvibrio</taxon>
    </lineage>
</organism>
<gene>
    <name evidence="1" type="primary">holC</name>
    <name evidence="1" type="ORF">GCM10011613_11680</name>
</gene>